<evidence type="ECO:0000313" key="2">
    <source>
        <dbReference type="EMBL" id="PLW42012.1"/>
    </source>
</evidence>
<evidence type="ECO:0000256" key="1">
    <source>
        <dbReference type="SAM" id="MobiDB-lite"/>
    </source>
</evidence>
<evidence type="ECO:0008006" key="4">
    <source>
        <dbReference type="Google" id="ProtNLM"/>
    </source>
</evidence>
<reference evidence="2 3" key="1">
    <citation type="submission" date="2017-11" db="EMBL/GenBank/DDBJ databases">
        <title>De novo assembly and phasing of dikaryotic genomes from two isolates of Puccinia coronata f. sp. avenae, the causal agent of oat crown rust.</title>
        <authorList>
            <person name="Miller M.E."/>
            <person name="Zhang Y."/>
            <person name="Omidvar V."/>
            <person name="Sperschneider J."/>
            <person name="Schwessinger B."/>
            <person name="Raley C."/>
            <person name="Palmer J.M."/>
            <person name="Garnica D."/>
            <person name="Upadhyaya N."/>
            <person name="Rathjen J."/>
            <person name="Taylor J.M."/>
            <person name="Park R.F."/>
            <person name="Dodds P.N."/>
            <person name="Hirsch C.D."/>
            <person name="Kianian S.F."/>
            <person name="Figueroa M."/>
        </authorList>
    </citation>
    <scope>NUCLEOTIDE SEQUENCE [LARGE SCALE GENOMIC DNA]</scope>
    <source>
        <strain evidence="2">12SD80</strain>
    </source>
</reference>
<dbReference type="Proteomes" id="UP000235392">
    <property type="component" value="Unassembled WGS sequence"/>
</dbReference>
<sequence>MKHNFPSRSASKDGAESDSTSPAPNSTSVTNDGPARLSRGKPKEREEIADESVPVQQTEKIFFLPTMNEKTFIDHGCTLDAEGYPLLPNGNTVYVKPAGVAITNFGEVGFSKRMGTEYQAKGTWKLKRIYCLGVICCDLPECRWAGTPPTGKISMEDYLAKNSPCRGSAGRCPGHVQHIKCNTTLIRVDEHLPTSWAILRHSGTHNHVWPEAKKPDKLAPEALRKEVANNPKAGALSLKLFLFIQVLEEDFDAVMQGVSIKYGAAQKGQNDVSLLLGWEKKRKRALDPAKHPTTHNTRHEFFNDGRAPETTNTLLPELAGKKKLGRPSGSANVDRNPFSTYVSYHASTKAHLSNRCWMSASLKSLAQTSLFQQAQIRSPGSFNPGAFASANLFIELILDPIQNGNLVLEGLFEVEEKRDLSCSRHPDAPQQEKRRVYIINIRRSAFNDNHVPHSDVSELLKKWFSSGLHVQSAITCRVCQAGGAEIIRLAEHSILKFPKGQAPPHLHFSLDVAAIVKPSEQKDFMGATN</sequence>
<feature type="compositionally biased region" description="Polar residues" evidence="1">
    <location>
        <begin position="17"/>
        <end position="31"/>
    </location>
</feature>
<protein>
    <recommendedName>
        <fullName evidence="4">GCM domain-containing protein</fullName>
    </recommendedName>
</protein>
<organism evidence="2 3">
    <name type="scientific">Puccinia coronata f. sp. avenae</name>
    <dbReference type="NCBI Taxonomy" id="200324"/>
    <lineage>
        <taxon>Eukaryota</taxon>
        <taxon>Fungi</taxon>
        <taxon>Dikarya</taxon>
        <taxon>Basidiomycota</taxon>
        <taxon>Pucciniomycotina</taxon>
        <taxon>Pucciniomycetes</taxon>
        <taxon>Pucciniales</taxon>
        <taxon>Pucciniaceae</taxon>
        <taxon>Puccinia</taxon>
    </lineage>
</organism>
<feature type="compositionally biased region" description="Basic and acidic residues" evidence="1">
    <location>
        <begin position="297"/>
        <end position="307"/>
    </location>
</feature>
<evidence type="ECO:0000313" key="3">
    <source>
        <dbReference type="Proteomes" id="UP000235392"/>
    </source>
</evidence>
<dbReference type="EMBL" id="PGCI01000083">
    <property type="protein sequence ID" value="PLW42012.1"/>
    <property type="molecule type" value="Genomic_DNA"/>
</dbReference>
<proteinExistence type="predicted"/>
<accession>A0A2N5UW90</accession>
<feature type="region of interest" description="Disordered" evidence="1">
    <location>
        <begin position="1"/>
        <end position="53"/>
    </location>
</feature>
<name>A0A2N5UW90_9BASI</name>
<dbReference type="AlphaFoldDB" id="A0A2N5UW90"/>
<gene>
    <name evidence="2" type="ORF">PCASD_10085</name>
</gene>
<comment type="caution">
    <text evidence="2">The sequence shown here is derived from an EMBL/GenBank/DDBJ whole genome shotgun (WGS) entry which is preliminary data.</text>
</comment>
<feature type="region of interest" description="Disordered" evidence="1">
    <location>
        <begin position="285"/>
        <end position="307"/>
    </location>
</feature>